<dbReference type="RefSeq" id="WP_076485454.1">
    <property type="nucleotide sequence ID" value="NZ_FTOG01000008.1"/>
</dbReference>
<reference evidence="3" key="1">
    <citation type="submission" date="2017-01" db="EMBL/GenBank/DDBJ databases">
        <authorList>
            <person name="Varghese N."/>
            <person name="Submissions S."/>
        </authorList>
    </citation>
    <scope>NUCLEOTIDE SEQUENCE [LARGE SCALE GENOMIC DNA]</scope>
    <source>
        <strain evidence="3">DSM 19945</strain>
    </source>
</reference>
<name>A0A1N7NVJ4_9RHOB</name>
<dbReference type="STRING" id="453582.SAMN05421580_108169"/>
<gene>
    <name evidence="2" type="ORF">SAMN05421580_108169</name>
</gene>
<evidence type="ECO:0000256" key="1">
    <source>
        <dbReference type="SAM" id="Phobius"/>
    </source>
</evidence>
<sequence length="105" mass="11083">MTEQPPCPDCGAPTDPVEMVTGGGWGGHGRVVIYQCPACGTKLERDADPSRQFNSAIGLLEIALGVLALWLLPPPASWVLGGLLLLLGAFGLRQGGTHRHKGTRR</sequence>
<organism evidence="2 3">
    <name type="scientific">Rhodobacter aestuarii</name>
    <dbReference type="NCBI Taxonomy" id="453582"/>
    <lineage>
        <taxon>Bacteria</taxon>
        <taxon>Pseudomonadati</taxon>
        <taxon>Pseudomonadota</taxon>
        <taxon>Alphaproteobacteria</taxon>
        <taxon>Rhodobacterales</taxon>
        <taxon>Rhodobacter group</taxon>
        <taxon>Rhodobacter</taxon>
    </lineage>
</organism>
<keyword evidence="1" id="KW-0472">Membrane</keyword>
<accession>A0A1N7NVJ4</accession>
<dbReference type="EMBL" id="FTOG01000008">
    <property type="protein sequence ID" value="SIT02312.1"/>
    <property type="molecule type" value="Genomic_DNA"/>
</dbReference>
<keyword evidence="1" id="KW-0812">Transmembrane</keyword>
<keyword evidence="3" id="KW-1185">Reference proteome</keyword>
<proteinExistence type="predicted"/>
<evidence type="ECO:0000313" key="2">
    <source>
        <dbReference type="EMBL" id="SIT02312.1"/>
    </source>
</evidence>
<dbReference type="Proteomes" id="UP000186221">
    <property type="component" value="Unassembled WGS sequence"/>
</dbReference>
<feature type="transmembrane region" description="Helical" evidence="1">
    <location>
        <begin position="78"/>
        <end position="96"/>
    </location>
</feature>
<dbReference type="AlphaFoldDB" id="A0A1N7NVJ4"/>
<evidence type="ECO:0000313" key="3">
    <source>
        <dbReference type="Proteomes" id="UP000186221"/>
    </source>
</evidence>
<protein>
    <submittedName>
        <fullName evidence="2">Uncharacterized protein</fullName>
    </submittedName>
</protein>
<keyword evidence="1" id="KW-1133">Transmembrane helix</keyword>
<feature type="transmembrane region" description="Helical" evidence="1">
    <location>
        <begin position="53"/>
        <end position="72"/>
    </location>
</feature>